<keyword evidence="5 9" id="KW-0460">Magnesium</keyword>
<dbReference type="PANTHER" id="PTHR43773:SF1">
    <property type="entry name" value="MAGNESIUM TRANSPORTER MGTE"/>
    <property type="match status" value="1"/>
</dbReference>
<evidence type="ECO:0000313" key="11">
    <source>
        <dbReference type="EMBL" id="KLU04841.1"/>
    </source>
</evidence>
<organism evidence="11 12">
    <name type="scientific">Rhodopirellula islandica</name>
    <dbReference type="NCBI Taxonomy" id="595434"/>
    <lineage>
        <taxon>Bacteria</taxon>
        <taxon>Pseudomonadati</taxon>
        <taxon>Planctomycetota</taxon>
        <taxon>Planctomycetia</taxon>
        <taxon>Pirellulales</taxon>
        <taxon>Pirellulaceae</taxon>
        <taxon>Rhodopirellula</taxon>
    </lineage>
</organism>
<dbReference type="InterPro" id="IPR036739">
    <property type="entry name" value="SLC41_membr_dom_sf"/>
</dbReference>
<keyword evidence="3 9" id="KW-0813">Transport</keyword>
<keyword evidence="9" id="KW-1003">Cell membrane</keyword>
<comment type="subcellular location">
    <subcellularLocation>
        <location evidence="9">Cell membrane</location>
        <topology evidence="9">Multi-pass membrane protein</topology>
    </subcellularLocation>
    <subcellularLocation>
        <location evidence="1">Membrane</location>
        <topology evidence="1">Multi-pass membrane protein</topology>
    </subcellularLocation>
</comment>
<dbReference type="InterPro" id="IPR006667">
    <property type="entry name" value="SLC41_membr_dom"/>
</dbReference>
<evidence type="ECO:0000313" key="12">
    <source>
        <dbReference type="Proteomes" id="UP000036367"/>
    </source>
</evidence>
<evidence type="ECO:0000256" key="5">
    <source>
        <dbReference type="ARBA" id="ARBA00022842"/>
    </source>
</evidence>
<evidence type="ECO:0000256" key="7">
    <source>
        <dbReference type="ARBA" id="ARBA00023136"/>
    </source>
</evidence>
<dbReference type="AlphaFoldDB" id="A0A0J1BE75"/>
<dbReference type="InterPro" id="IPR006669">
    <property type="entry name" value="MgtE_transporter"/>
</dbReference>
<comment type="subunit">
    <text evidence="9">Homodimer.</text>
</comment>
<dbReference type="PATRIC" id="fig|595434.4.peg.2962"/>
<dbReference type="NCBIfam" id="TIGR00400">
    <property type="entry name" value="mgtE"/>
    <property type="match status" value="1"/>
</dbReference>
<dbReference type="Gene3D" id="1.10.357.20">
    <property type="entry name" value="SLC41 divalent cation transporters, integral membrane domain"/>
    <property type="match status" value="1"/>
</dbReference>
<keyword evidence="4 9" id="KW-0812">Transmembrane</keyword>
<reference evidence="11" key="1">
    <citation type="submission" date="2015-05" db="EMBL/GenBank/DDBJ databases">
        <title>Permanent draft genome of Rhodopirellula islandicus K833.</title>
        <authorList>
            <person name="Kizina J."/>
            <person name="Richter M."/>
            <person name="Glockner F.O."/>
            <person name="Harder J."/>
        </authorList>
    </citation>
    <scope>NUCLEOTIDE SEQUENCE [LARGE SCALE GENOMIC DNA]</scope>
    <source>
        <strain evidence="11">K833</strain>
    </source>
</reference>
<feature type="transmembrane region" description="Helical" evidence="9">
    <location>
        <begin position="413"/>
        <end position="436"/>
    </location>
</feature>
<accession>A0A0J1BE75</accession>
<dbReference type="SUPFAM" id="SSF158791">
    <property type="entry name" value="MgtE N-terminal domain-like"/>
    <property type="match status" value="1"/>
</dbReference>
<dbReference type="Gene3D" id="1.25.60.10">
    <property type="entry name" value="MgtE N-terminal domain-like"/>
    <property type="match status" value="1"/>
</dbReference>
<dbReference type="Gene3D" id="3.10.580.10">
    <property type="entry name" value="CBS-domain"/>
    <property type="match status" value="1"/>
</dbReference>
<keyword evidence="7 9" id="KW-0472">Membrane</keyword>
<dbReference type="Proteomes" id="UP000036367">
    <property type="component" value="Unassembled WGS sequence"/>
</dbReference>
<feature type="transmembrane region" description="Helical" evidence="9">
    <location>
        <begin position="348"/>
        <end position="370"/>
    </location>
</feature>
<dbReference type="SMART" id="SM00924">
    <property type="entry name" value="MgtE_N"/>
    <property type="match status" value="1"/>
</dbReference>
<comment type="similarity">
    <text evidence="2 9">Belongs to the SLC41A transporter family.</text>
</comment>
<evidence type="ECO:0000256" key="1">
    <source>
        <dbReference type="ARBA" id="ARBA00004141"/>
    </source>
</evidence>
<proteinExistence type="inferred from homology"/>
<feature type="domain" description="CBS" evidence="10">
    <location>
        <begin position="124"/>
        <end position="185"/>
    </location>
</feature>
<sequence>MLQLGQETDLREFCVTLNPGRTAEFMEGLEDAEVWAVLQHAEPYRRAEIFGYFEEDRKLNMLTREPADQAAELIEEIPPDDRVDLIHALPTATVEKILPLLPVIDRRDIERLRSYVEGTAGSLMTTDVAKLAERFTAREALEELSRQASDLETIYYLYVVDDNNLLRGIVSARQLVSAISNTTKTLGDLMETDVVVALVGEDQESVANKVERFNLLAIPVVDSGRQLLGIITHDDVIDVVREELTEDAQRIAAVAPLEDDFLRIGLIKLSYKRGIWLTILFFAALLTAFALRAYEDELNSFAWLVWFIPLIISAGGNSGSQSATLVITAMTGGEVKNSDLPRVLSREFVVSLLLGSFLSLIGFLVALAIAPTAWAALVIPCTLLSVIFCGCMCGVTLPILFKRMGLDPALMSNPFVAGIVDILGIVIYINVARVLLG</sequence>
<dbReference type="EMBL" id="LECT01000025">
    <property type="protein sequence ID" value="KLU04841.1"/>
    <property type="molecule type" value="Genomic_DNA"/>
</dbReference>
<keyword evidence="6 9" id="KW-1133">Transmembrane helix</keyword>
<keyword evidence="8" id="KW-0129">CBS domain</keyword>
<dbReference type="PROSITE" id="PS51371">
    <property type="entry name" value="CBS"/>
    <property type="match status" value="2"/>
</dbReference>
<evidence type="ECO:0000256" key="2">
    <source>
        <dbReference type="ARBA" id="ARBA00009749"/>
    </source>
</evidence>
<evidence type="ECO:0000256" key="3">
    <source>
        <dbReference type="ARBA" id="ARBA00022448"/>
    </source>
</evidence>
<feature type="domain" description="CBS" evidence="10">
    <location>
        <begin position="190"/>
        <end position="246"/>
    </location>
</feature>
<evidence type="ECO:0000256" key="6">
    <source>
        <dbReference type="ARBA" id="ARBA00022989"/>
    </source>
</evidence>
<dbReference type="PANTHER" id="PTHR43773">
    <property type="entry name" value="MAGNESIUM TRANSPORTER MGTE"/>
    <property type="match status" value="1"/>
</dbReference>
<evidence type="ECO:0000256" key="4">
    <source>
        <dbReference type="ARBA" id="ARBA00022692"/>
    </source>
</evidence>
<protein>
    <recommendedName>
        <fullName evidence="9">Magnesium transporter MgtE</fullName>
    </recommendedName>
</protein>
<gene>
    <name evidence="11" type="ORF">RISK_003109</name>
</gene>
<dbReference type="Pfam" id="PF00571">
    <property type="entry name" value="CBS"/>
    <property type="match status" value="2"/>
</dbReference>
<evidence type="ECO:0000256" key="9">
    <source>
        <dbReference type="RuleBase" id="RU362011"/>
    </source>
</evidence>
<dbReference type="Pfam" id="PF01769">
    <property type="entry name" value="MgtE"/>
    <property type="match status" value="1"/>
</dbReference>
<dbReference type="STRING" id="595434.RISK_003109"/>
<dbReference type="InterPro" id="IPR038076">
    <property type="entry name" value="MgtE_N_sf"/>
</dbReference>
<dbReference type="SUPFAM" id="SSF54631">
    <property type="entry name" value="CBS-domain pair"/>
    <property type="match status" value="1"/>
</dbReference>
<evidence type="ECO:0000259" key="10">
    <source>
        <dbReference type="PROSITE" id="PS51371"/>
    </source>
</evidence>
<dbReference type="Pfam" id="PF03448">
    <property type="entry name" value="MgtE_N"/>
    <property type="match status" value="1"/>
</dbReference>
<comment type="caution">
    <text evidence="11">The sequence shown here is derived from an EMBL/GenBank/DDBJ whole genome shotgun (WGS) entry which is preliminary data.</text>
</comment>
<dbReference type="CDD" id="cd04606">
    <property type="entry name" value="CBS_pair_Mg_transporter"/>
    <property type="match status" value="1"/>
</dbReference>
<keyword evidence="9" id="KW-0479">Metal-binding</keyword>
<dbReference type="SUPFAM" id="SSF161093">
    <property type="entry name" value="MgtE membrane domain-like"/>
    <property type="match status" value="1"/>
</dbReference>
<dbReference type="GO" id="GO:0046872">
    <property type="term" value="F:metal ion binding"/>
    <property type="evidence" value="ECO:0007669"/>
    <property type="project" value="UniProtKB-KW"/>
</dbReference>
<keyword evidence="12" id="KW-1185">Reference proteome</keyword>
<name>A0A0J1BE75_RHOIS</name>
<comment type="function">
    <text evidence="9">Acts as a magnesium transporter.</text>
</comment>
<feature type="transmembrane region" description="Helical" evidence="9">
    <location>
        <begin position="376"/>
        <end position="401"/>
    </location>
</feature>
<dbReference type="GO" id="GO:0015095">
    <property type="term" value="F:magnesium ion transmembrane transporter activity"/>
    <property type="evidence" value="ECO:0007669"/>
    <property type="project" value="UniProtKB-UniRule"/>
</dbReference>
<dbReference type="InterPro" id="IPR006668">
    <property type="entry name" value="Mg_transptr_MgtE_intracell_dom"/>
</dbReference>
<dbReference type="InterPro" id="IPR000644">
    <property type="entry name" value="CBS_dom"/>
</dbReference>
<dbReference type="InterPro" id="IPR046342">
    <property type="entry name" value="CBS_dom_sf"/>
</dbReference>
<dbReference type="SMART" id="SM00116">
    <property type="entry name" value="CBS"/>
    <property type="match status" value="2"/>
</dbReference>
<evidence type="ECO:0000256" key="8">
    <source>
        <dbReference type="PROSITE-ProRule" id="PRU00703"/>
    </source>
</evidence>
<feature type="transmembrane region" description="Helical" evidence="9">
    <location>
        <begin position="300"/>
        <end position="327"/>
    </location>
</feature>
<feature type="transmembrane region" description="Helical" evidence="9">
    <location>
        <begin position="274"/>
        <end position="294"/>
    </location>
</feature>
<dbReference type="GO" id="GO:0005886">
    <property type="term" value="C:plasma membrane"/>
    <property type="evidence" value="ECO:0007669"/>
    <property type="project" value="UniProtKB-SubCell"/>
</dbReference>